<dbReference type="AlphaFoldDB" id="A0A942TJB0"/>
<organism evidence="2 3">
    <name type="scientific">Lederbergia citrisecunda</name>
    <dbReference type="NCBI Taxonomy" id="2833583"/>
    <lineage>
        <taxon>Bacteria</taxon>
        <taxon>Bacillati</taxon>
        <taxon>Bacillota</taxon>
        <taxon>Bacilli</taxon>
        <taxon>Bacillales</taxon>
        <taxon>Bacillaceae</taxon>
        <taxon>Lederbergia</taxon>
    </lineage>
</organism>
<feature type="transmembrane region" description="Helical" evidence="1">
    <location>
        <begin position="28"/>
        <end position="49"/>
    </location>
</feature>
<dbReference type="RefSeq" id="WP_213109816.1">
    <property type="nucleotide sequence ID" value="NZ_JAGYPJ010000001.1"/>
</dbReference>
<evidence type="ECO:0000313" key="2">
    <source>
        <dbReference type="EMBL" id="MBS4199110.1"/>
    </source>
</evidence>
<comment type="caution">
    <text evidence="2">The sequence shown here is derived from an EMBL/GenBank/DDBJ whole genome shotgun (WGS) entry which is preliminary data.</text>
</comment>
<sequence>MLKVMEQFRGRRTYIGRLDFCLRSRKKWAVLLIIFFLIVVFPLCLFFAGGKSNEEKSYKSIVMTFEIEKKEHHIEPGKYIKMWVIGANANDNNPNKERYKVMIEDSRIYNLLEEDNKYFVNIQGVTKRNQSEYIYTFGQLGLVDVTQLTGKGKIQ</sequence>
<dbReference type="Proteomes" id="UP000682713">
    <property type="component" value="Unassembled WGS sequence"/>
</dbReference>
<keyword evidence="1" id="KW-0472">Membrane</keyword>
<proteinExistence type="predicted"/>
<gene>
    <name evidence="2" type="ORF">KHA93_05490</name>
</gene>
<evidence type="ECO:0000256" key="1">
    <source>
        <dbReference type="SAM" id="Phobius"/>
    </source>
</evidence>
<keyword evidence="1" id="KW-0812">Transmembrane</keyword>
<reference evidence="2 3" key="1">
    <citation type="submission" date="2021-05" db="EMBL/GenBank/DDBJ databases">
        <title>Novel Bacillus species.</title>
        <authorList>
            <person name="Liu G."/>
        </authorList>
    </citation>
    <scope>NUCLEOTIDE SEQUENCE [LARGE SCALE GENOMIC DNA]</scope>
    <source>
        <strain evidence="2 3">FJAT-49732</strain>
    </source>
</reference>
<keyword evidence="1" id="KW-1133">Transmembrane helix</keyword>
<name>A0A942TJB0_9BACI</name>
<keyword evidence="3" id="KW-1185">Reference proteome</keyword>
<accession>A0A942TJB0</accession>
<dbReference type="EMBL" id="JAGYPJ010000001">
    <property type="protein sequence ID" value="MBS4199110.1"/>
    <property type="molecule type" value="Genomic_DNA"/>
</dbReference>
<protein>
    <submittedName>
        <fullName evidence="2">Uncharacterized protein</fullName>
    </submittedName>
</protein>
<evidence type="ECO:0000313" key="3">
    <source>
        <dbReference type="Proteomes" id="UP000682713"/>
    </source>
</evidence>